<evidence type="ECO:0000259" key="1">
    <source>
        <dbReference type="Pfam" id="PF17680"/>
    </source>
</evidence>
<comment type="caution">
    <text evidence="2">The sequence shown here is derived from an EMBL/GenBank/DDBJ whole genome shotgun (WGS) entry which is preliminary data.</text>
</comment>
<dbReference type="EMBL" id="LNQE01000221">
    <property type="protein sequence ID" value="KUG28421.1"/>
    <property type="molecule type" value="Genomic_DNA"/>
</dbReference>
<feature type="domain" description="FlgO" evidence="1">
    <location>
        <begin position="53"/>
        <end position="189"/>
    </location>
</feature>
<sequence length="225" mass="23998">MNISRHPGHRAYAPAPVAIVAATLLAVLLASATATAKGPPPPPPRYPEVAMALADDLDRQAAPRLGIGFPENSRGLYWVVVTVPADADNLAASSGLGRLMAQELSCALVARGYNVQEIRKASEIAFDRTQGEFILTRDTRALARRHVTATLVVAATYTVLPGEVRFNVEVMDARNNDIVAMTSRSLAKTQEVAALLGRSGLAAVVPTVSTVDTASFQRELLPYLR</sequence>
<organism evidence="2">
    <name type="scientific">hydrocarbon metagenome</name>
    <dbReference type="NCBI Taxonomy" id="938273"/>
    <lineage>
        <taxon>unclassified sequences</taxon>
        <taxon>metagenomes</taxon>
        <taxon>ecological metagenomes</taxon>
    </lineage>
</organism>
<reference evidence="2" key="1">
    <citation type="journal article" date="2015" name="Proc. Natl. Acad. Sci. U.S.A.">
        <title>Networks of energetic and metabolic interactions define dynamics in microbial communities.</title>
        <authorList>
            <person name="Embree M."/>
            <person name="Liu J.K."/>
            <person name="Al-Bassam M.M."/>
            <person name="Zengler K."/>
        </authorList>
    </citation>
    <scope>NUCLEOTIDE SEQUENCE</scope>
</reference>
<proteinExistence type="predicted"/>
<evidence type="ECO:0000313" key="2">
    <source>
        <dbReference type="EMBL" id="KUG28421.1"/>
    </source>
</evidence>
<gene>
    <name evidence="2" type="ORF">ASZ90_001721</name>
</gene>
<protein>
    <recommendedName>
        <fullName evidence="1">FlgO domain-containing protein</fullName>
    </recommendedName>
</protein>
<accession>A0A0W8G5I6</accession>
<dbReference type="AlphaFoldDB" id="A0A0W8G5I6"/>
<dbReference type="Pfam" id="PF17680">
    <property type="entry name" value="FlgO"/>
    <property type="match status" value="1"/>
</dbReference>
<dbReference type="InterPro" id="IPR041215">
    <property type="entry name" value="FlgO_dom"/>
</dbReference>
<name>A0A0W8G5I6_9ZZZZ</name>